<dbReference type="InterPro" id="IPR027417">
    <property type="entry name" value="P-loop_NTPase"/>
</dbReference>
<protein>
    <submittedName>
        <fullName evidence="1">Tetratricopeptide repeat protein</fullName>
    </submittedName>
</protein>
<dbReference type="RefSeq" id="WP_379871862.1">
    <property type="nucleotide sequence ID" value="NZ_JBHTBH010000007.1"/>
</dbReference>
<accession>A0ABW2KIF2</accession>
<evidence type="ECO:0000313" key="1">
    <source>
        <dbReference type="EMBL" id="MFC7329203.1"/>
    </source>
</evidence>
<gene>
    <name evidence="1" type="ORF">ACFQRF_15815</name>
</gene>
<sequence length="642" mass="70369">MAALVDRAERDGQTALIVLSGLAGVGKTGLAIRFLREQSARLEGGELYGDLRGFSAEGPLDPGEMLDIFLRALGLEPATIPPDLATRAAWFRSVTADRRLVILLDNAASSAQVRAMLPGVGRHVVVVTSRVRLAGLSLDGAEFVRVAPLDQTDTVDLLQRLVGAGRTAEEPAATRRIAEICAGLPIAVNAVAVQIAERTTDPLADTVRELTERTRGLASLSPDGEETPPLRAAFDLSYAALGEAPARLYRRLSWHPGPDITRLVLRALGDGSAEGPLRRLIAASLIEETAPGVFRLHDLIRRHAHEKAQEEEDTITRLAAMDHLLQTYRRQALAADRKLRPYITRYRRPAPEFEGVFGNEEAAIGWLERERGNLVKLTEYAVDHRSPREAIDIAEGLWPLYIHRSYARVWLDAASAALRAARSIDDEFTQARILDRIGQVHGRLCQEEQAQDALDQAERIWARRGERGRLAQTQRHRGLLALDNDRVDAAIIHFTAALRLDEGLNRPHNTALTLIGLGRAHNRAARYPLARLHLERALRLLEEPDDPHNRALALVALAEAVASADPQAATSRIADAMAELRARNSKTGQAAALEGMANIAARHGRTDEARDCYAGALEILEQLGDRLGVERLRRARQAVGSC</sequence>
<dbReference type="PRINTS" id="PR00364">
    <property type="entry name" value="DISEASERSIST"/>
</dbReference>
<dbReference type="SUPFAM" id="SSF52540">
    <property type="entry name" value="P-loop containing nucleoside triphosphate hydrolases"/>
    <property type="match status" value="1"/>
</dbReference>
<dbReference type="PANTHER" id="PTHR47691:SF3">
    <property type="entry name" value="HTH-TYPE TRANSCRIPTIONAL REGULATOR RV0890C-RELATED"/>
    <property type="match status" value="1"/>
</dbReference>
<dbReference type="Proteomes" id="UP001596540">
    <property type="component" value="Unassembled WGS sequence"/>
</dbReference>
<dbReference type="Gene3D" id="1.25.40.10">
    <property type="entry name" value="Tetratricopeptide repeat domain"/>
    <property type="match status" value="2"/>
</dbReference>
<dbReference type="InterPro" id="IPR019734">
    <property type="entry name" value="TPR_rpt"/>
</dbReference>
<reference evidence="2" key="1">
    <citation type="journal article" date="2019" name="Int. J. Syst. Evol. Microbiol.">
        <title>The Global Catalogue of Microorganisms (GCM) 10K type strain sequencing project: providing services to taxonomists for standard genome sequencing and annotation.</title>
        <authorList>
            <consortium name="The Broad Institute Genomics Platform"/>
            <consortium name="The Broad Institute Genome Sequencing Center for Infectious Disease"/>
            <person name="Wu L."/>
            <person name="Ma J."/>
        </authorList>
    </citation>
    <scope>NUCLEOTIDE SEQUENCE [LARGE SCALE GENOMIC DNA]</scope>
    <source>
        <strain evidence="2">CGMCC 4.7382</strain>
    </source>
</reference>
<dbReference type="EMBL" id="JBHTBH010000007">
    <property type="protein sequence ID" value="MFC7329203.1"/>
    <property type="molecule type" value="Genomic_DNA"/>
</dbReference>
<comment type="caution">
    <text evidence="1">The sequence shown here is derived from an EMBL/GenBank/DDBJ whole genome shotgun (WGS) entry which is preliminary data.</text>
</comment>
<organism evidence="1 2">
    <name type="scientific">Marinactinospora rubrisoli</name>
    <dbReference type="NCBI Taxonomy" id="2715399"/>
    <lineage>
        <taxon>Bacteria</taxon>
        <taxon>Bacillati</taxon>
        <taxon>Actinomycetota</taxon>
        <taxon>Actinomycetes</taxon>
        <taxon>Streptosporangiales</taxon>
        <taxon>Nocardiopsidaceae</taxon>
        <taxon>Marinactinospora</taxon>
    </lineage>
</organism>
<dbReference type="SMART" id="SM00028">
    <property type="entry name" value="TPR"/>
    <property type="match status" value="4"/>
</dbReference>
<keyword evidence="2" id="KW-1185">Reference proteome</keyword>
<evidence type="ECO:0000313" key="2">
    <source>
        <dbReference type="Proteomes" id="UP001596540"/>
    </source>
</evidence>
<dbReference type="InterPro" id="IPR011990">
    <property type="entry name" value="TPR-like_helical_dom_sf"/>
</dbReference>
<dbReference type="PANTHER" id="PTHR47691">
    <property type="entry name" value="REGULATOR-RELATED"/>
    <property type="match status" value="1"/>
</dbReference>
<dbReference type="Gene3D" id="3.40.50.300">
    <property type="entry name" value="P-loop containing nucleotide triphosphate hydrolases"/>
    <property type="match status" value="1"/>
</dbReference>
<dbReference type="Pfam" id="PF13424">
    <property type="entry name" value="TPR_12"/>
    <property type="match status" value="1"/>
</dbReference>
<name>A0ABW2KIF2_9ACTN</name>
<proteinExistence type="predicted"/>
<dbReference type="SUPFAM" id="SSF48452">
    <property type="entry name" value="TPR-like"/>
    <property type="match status" value="1"/>
</dbReference>